<evidence type="ECO:0000256" key="10">
    <source>
        <dbReference type="ARBA" id="ARBA00022837"/>
    </source>
</evidence>
<dbReference type="VEuPathDB" id="FungiDB:PHYBLDRAFT_186332"/>
<dbReference type="AlphaFoldDB" id="A0A162XJ41"/>
<dbReference type="PANTHER" id="PTHR11216">
    <property type="entry name" value="EH DOMAIN"/>
    <property type="match status" value="1"/>
</dbReference>
<evidence type="ECO:0000256" key="3">
    <source>
        <dbReference type="ARBA" id="ARBA00004413"/>
    </source>
</evidence>
<protein>
    <recommendedName>
        <fullName evidence="14">Endocytosis protein 3</fullName>
    </recommendedName>
</protein>
<keyword evidence="13" id="KW-0206">Cytoskeleton</keyword>
<dbReference type="GeneID" id="29000130"/>
<dbReference type="EMBL" id="KV440977">
    <property type="protein sequence ID" value="OAD75235.1"/>
    <property type="molecule type" value="Genomic_DNA"/>
</dbReference>
<dbReference type="OrthoDB" id="1716625at2759"/>
<evidence type="ECO:0000256" key="8">
    <source>
        <dbReference type="ARBA" id="ARBA00022737"/>
    </source>
</evidence>
<keyword evidence="20" id="KW-1185">Reference proteome</keyword>
<evidence type="ECO:0000259" key="18">
    <source>
        <dbReference type="PROSITE" id="PS50222"/>
    </source>
</evidence>
<feature type="coiled-coil region" evidence="15">
    <location>
        <begin position="326"/>
        <end position="381"/>
    </location>
</feature>
<dbReference type="Proteomes" id="UP000077315">
    <property type="component" value="Unassembled WGS sequence"/>
</dbReference>
<dbReference type="GO" id="GO:0016197">
    <property type="term" value="P:endosomal transport"/>
    <property type="evidence" value="ECO:0007669"/>
    <property type="project" value="TreeGrafter"/>
</dbReference>
<dbReference type="InParanoid" id="A0A162XJ41"/>
<dbReference type="SMART" id="SM00054">
    <property type="entry name" value="EFh"/>
    <property type="match status" value="1"/>
</dbReference>
<dbReference type="PROSITE" id="PS50031">
    <property type="entry name" value="EH"/>
    <property type="match status" value="2"/>
</dbReference>
<keyword evidence="7" id="KW-0254">Endocytosis</keyword>
<dbReference type="RefSeq" id="XP_018293275.1">
    <property type="nucleotide sequence ID" value="XM_018439224.1"/>
</dbReference>
<evidence type="ECO:0000256" key="12">
    <source>
        <dbReference type="ARBA" id="ARBA00023136"/>
    </source>
</evidence>
<dbReference type="InterPro" id="IPR011992">
    <property type="entry name" value="EF-hand-dom_pair"/>
</dbReference>
<evidence type="ECO:0000256" key="2">
    <source>
        <dbReference type="ARBA" id="ARBA00004134"/>
    </source>
</evidence>
<evidence type="ECO:0000256" key="1">
    <source>
        <dbReference type="ARBA" id="ARBA00004125"/>
    </source>
</evidence>
<gene>
    <name evidence="19" type="ORF">PHYBLDRAFT_186332</name>
</gene>
<evidence type="ECO:0000259" key="17">
    <source>
        <dbReference type="PROSITE" id="PS50031"/>
    </source>
</evidence>
<proteinExistence type="inferred from homology"/>
<dbReference type="GO" id="GO:0010008">
    <property type="term" value="C:endosome membrane"/>
    <property type="evidence" value="ECO:0007669"/>
    <property type="project" value="UniProtKB-SubCell"/>
</dbReference>
<dbReference type="SUPFAM" id="SSF47473">
    <property type="entry name" value="EF-hand"/>
    <property type="match status" value="2"/>
</dbReference>
<evidence type="ECO:0000256" key="4">
    <source>
        <dbReference type="ARBA" id="ARBA00009909"/>
    </source>
</evidence>
<evidence type="ECO:0000256" key="7">
    <source>
        <dbReference type="ARBA" id="ARBA00022583"/>
    </source>
</evidence>
<dbReference type="Pfam" id="PF12761">
    <property type="entry name" value="End3"/>
    <property type="match status" value="1"/>
</dbReference>
<dbReference type="Gene3D" id="1.10.238.10">
    <property type="entry name" value="EF-hand"/>
    <property type="match status" value="2"/>
</dbReference>
<evidence type="ECO:0000256" key="13">
    <source>
        <dbReference type="ARBA" id="ARBA00023212"/>
    </source>
</evidence>
<dbReference type="PROSITE" id="PS50222">
    <property type="entry name" value="EF_HAND_2"/>
    <property type="match status" value="1"/>
</dbReference>
<evidence type="ECO:0000313" key="20">
    <source>
        <dbReference type="Proteomes" id="UP000077315"/>
    </source>
</evidence>
<feature type="domain" description="EH" evidence="17">
    <location>
        <begin position="8"/>
        <end position="96"/>
    </location>
</feature>
<dbReference type="FunCoup" id="A0A162XJ41">
    <property type="interactions" value="22"/>
</dbReference>
<comment type="subcellular location">
    <subcellularLocation>
        <location evidence="3">Cell membrane</location>
        <topology evidence="3">Peripheral membrane protein</topology>
        <orientation evidence="3">Cytoplasmic side</orientation>
    </subcellularLocation>
    <subcellularLocation>
        <location evidence="2">Cytoplasm</location>
        <location evidence="2">Cytoskeleton</location>
        <location evidence="2">Actin patch</location>
    </subcellularLocation>
    <subcellularLocation>
        <location evidence="1">Endosome membrane</location>
        <topology evidence="1">Peripheral membrane protein</topology>
        <orientation evidence="1">Cytoplasmic side</orientation>
    </subcellularLocation>
</comment>
<evidence type="ECO:0000256" key="6">
    <source>
        <dbReference type="ARBA" id="ARBA00022490"/>
    </source>
</evidence>
<evidence type="ECO:0000313" key="19">
    <source>
        <dbReference type="EMBL" id="OAD75235.1"/>
    </source>
</evidence>
<dbReference type="GO" id="GO:0006897">
    <property type="term" value="P:endocytosis"/>
    <property type="evidence" value="ECO:0007669"/>
    <property type="project" value="UniProtKB-KW"/>
</dbReference>
<feature type="compositionally biased region" description="Basic and acidic residues" evidence="16">
    <location>
        <begin position="246"/>
        <end position="300"/>
    </location>
</feature>
<evidence type="ECO:0000256" key="15">
    <source>
        <dbReference type="SAM" id="Coils"/>
    </source>
</evidence>
<feature type="domain" description="EF-hand" evidence="18">
    <location>
        <begin position="40"/>
        <end position="75"/>
    </location>
</feature>
<organism evidence="19 20">
    <name type="scientific">Phycomyces blakesleeanus (strain ATCC 8743b / DSM 1359 / FGSC 10004 / NBRC 33097 / NRRL 1555)</name>
    <dbReference type="NCBI Taxonomy" id="763407"/>
    <lineage>
        <taxon>Eukaryota</taxon>
        <taxon>Fungi</taxon>
        <taxon>Fungi incertae sedis</taxon>
        <taxon>Mucoromycota</taxon>
        <taxon>Mucoromycotina</taxon>
        <taxon>Mucoromycetes</taxon>
        <taxon>Mucorales</taxon>
        <taxon>Phycomycetaceae</taxon>
        <taxon>Phycomyces</taxon>
    </lineage>
</organism>
<reference evidence="20" key="1">
    <citation type="submission" date="2015-06" db="EMBL/GenBank/DDBJ databases">
        <title>Expansion of signal transduction pathways in fungi by whole-genome duplication.</title>
        <authorList>
            <consortium name="DOE Joint Genome Institute"/>
            <person name="Corrochano L.M."/>
            <person name="Kuo A."/>
            <person name="Marcet-Houben M."/>
            <person name="Polaino S."/>
            <person name="Salamov A."/>
            <person name="Villalobos J.M."/>
            <person name="Alvarez M.I."/>
            <person name="Avalos J."/>
            <person name="Benito E.P."/>
            <person name="Benoit I."/>
            <person name="Burger G."/>
            <person name="Camino L.P."/>
            <person name="Canovas D."/>
            <person name="Cerda-Olmedo E."/>
            <person name="Cheng J.-F."/>
            <person name="Dominguez A."/>
            <person name="Elias M."/>
            <person name="Eslava A.P."/>
            <person name="Glaser F."/>
            <person name="Grimwood J."/>
            <person name="Gutierrez G."/>
            <person name="Heitman J."/>
            <person name="Henrissat B."/>
            <person name="Iturriaga E.A."/>
            <person name="Lang B.F."/>
            <person name="Lavin J.L."/>
            <person name="Lee S."/>
            <person name="Li W."/>
            <person name="Lindquist E."/>
            <person name="Lopez-Garcia S."/>
            <person name="Luque E.M."/>
            <person name="Marcos A.T."/>
            <person name="Martin J."/>
            <person name="McCluskey K."/>
            <person name="Medina H.R."/>
            <person name="Miralles-Duran A."/>
            <person name="Miyazaki A."/>
            <person name="Munoz-Torres E."/>
            <person name="Oguiza J.A."/>
            <person name="Ohm R."/>
            <person name="Olmedo M."/>
            <person name="Orejas M."/>
            <person name="Ortiz-Castellanos L."/>
            <person name="Pisabarro A.G."/>
            <person name="Rodriguez-Romero J."/>
            <person name="Ruiz-Herrera J."/>
            <person name="Ruiz-Vazquez R."/>
            <person name="Sanz C."/>
            <person name="Schackwitz W."/>
            <person name="Schmutz J."/>
            <person name="Shahriari M."/>
            <person name="Shelest E."/>
            <person name="Silva-Franco F."/>
            <person name="Soanes D."/>
            <person name="Syed K."/>
            <person name="Tagua V.G."/>
            <person name="Talbot N.J."/>
            <person name="Thon M."/>
            <person name="De vries R.P."/>
            <person name="Wiebenga A."/>
            <person name="Yadav J.S."/>
            <person name="Braun E.L."/>
            <person name="Baker S."/>
            <person name="Garre V."/>
            <person name="Horwitz B."/>
            <person name="Torres-Martinez S."/>
            <person name="Idnurm A."/>
            <person name="Herrera-Estrella A."/>
            <person name="Gabaldon T."/>
            <person name="Grigoriev I.V."/>
        </authorList>
    </citation>
    <scope>NUCLEOTIDE SEQUENCE [LARGE SCALE GENOMIC DNA]</scope>
    <source>
        <strain evidence="20">NRRL 1555(-)</strain>
    </source>
</reference>
<feature type="region of interest" description="Disordered" evidence="16">
    <location>
        <begin position="246"/>
        <end position="306"/>
    </location>
</feature>
<dbReference type="GO" id="GO:0005886">
    <property type="term" value="C:plasma membrane"/>
    <property type="evidence" value="ECO:0007669"/>
    <property type="project" value="UniProtKB-SubCell"/>
</dbReference>
<dbReference type="STRING" id="763407.A0A162XJ41"/>
<dbReference type="GO" id="GO:0030479">
    <property type="term" value="C:actin cortical patch"/>
    <property type="evidence" value="ECO:0007669"/>
    <property type="project" value="UniProtKB-SubCell"/>
</dbReference>
<dbReference type="InterPro" id="IPR018247">
    <property type="entry name" value="EF_Hand_1_Ca_BS"/>
</dbReference>
<sequence length="383" mass="44223">MNPITPAERAKYAEIFQARGQMNGYMPGATARDVLLNSNLPPHRLERIWDLADIDKDGNLDFEEFCVAMHLTFSCINGIEPPMSLPPHLVPPNKSHFFAIQPQQTAVYAQPTGYAYQSPNTYAPYNSYSPQHNIPQPPLPQSAPEFSWDMTSQELESYQRTYSKYAHNSEKAKFVQFEDFYSSLGLSRTDLTNAWALVNVNRTTAITKDQCLTFFHILSQRQQGTIIPKTLPPDLQEAFGSEYEGSLRDRVSTGKYRDDRGPKSANKREEEDRLKRELEDLKRRVRDAEERASEPSKEDTSAFGSRPLKDQFEALYEYKLRQLTDQNDVEAKVRQQERDIEAARDAVRRLTRVVDDVRSQKREMETLLEDTRAQVQNTYKQMH</sequence>
<evidence type="ECO:0000256" key="11">
    <source>
        <dbReference type="ARBA" id="ARBA00023054"/>
    </source>
</evidence>
<accession>A0A162XJ41</accession>
<keyword evidence="5" id="KW-1003">Cell membrane</keyword>
<keyword evidence="8" id="KW-0677">Repeat</keyword>
<keyword evidence="12" id="KW-0472">Membrane</keyword>
<evidence type="ECO:0000256" key="9">
    <source>
        <dbReference type="ARBA" id="ARBA00022753"/>
    </source>
</evidence>
<dbReference type="GO" id="GO:0007015">
    <property type="term" value="P:actin filament organization"/>
    <property type="evidence" value="ECO:0007669"/>
    <property type="project" value="InterPro"/>
</dbReference>
<keyword evidence="9" id="KW-0967">Endosome</keyword>
<dbReference type="PROSITE" id="PS00018">
    <property type="entry name" value="EF_HAND_1"/>
    <property type="match status" value="1"/>
</dbReference>
<evidence type="ECO:0000256" key="14">
    <source>
        <dbReference type="ARBA" id="ARBA00029684"/>
    </source>
</evidence>
<dbReference type="PANTHER" id="PTHR11216:SF174">
    <property type="entry name" value="GH06923P"/>
    <property type="match status" value="1"/>
</dbReference>
<evidence type="ECO:0000256" key="5">
    <source>
        <dbReference type="ARBA" id="ARBA00022475"/>
    </source>
</evidence>
<dbReference type="InterPro" id="IPR025604">
    <property type="entry name" value="End3"/>
</dbReference>
<evidence type="ECO:0000256" key="16">
    <source>
        <dbReference type="SAM" id="MobiDB-lite"/>
    </source>
</evidence>
<comment type="similarity">
    <text evidence="4">Belongs to the END3 family.</text>
</comment>
<dbReference type="CDD" id="cd00052">
    <property type="entry name" value="EH"/>
    <property type="match status" value="1"/>
</dbReference>
<keyword evidence="6" id="KW-0963">Cytoplasm</keyword>
<dbReference type="SMART" id="SM00027">
    <property type="entry name" value="EH"/>
    <property type="match status" value="2"/>
</dbReference>
<dbReference type="Pfam" id="PF12763">
    <property type="entry name" value="EH"/>
    <property type="match status" value="1"/>
</dbReference>
<keyword evidence="11 15" id="KW-0175">Coiled coil</keyword>
<feature type="domain" description="EH" evidence="17">
    <location>
        <begin position="154"/>
        <end position="242"/>
    </location>
</feature>
<name>A0A162XJ41_PHYB8</name>
<dbReference type="InterPro" id="IPR000261">
    <property type="entry name" value="EH_dom"/>
</dbReference>
<dbReference type="InterPro" id="IPR002048">
    <property type="entry name" value="EF_hand_dom"/>
</dbReference>
<keyword evidence="10" id="KW-0106">Calcium</keyword>
<dbReference type="GO" id="GO:0005509">
    <property type="term" value="F:calcium ion binding"/>
    <property type="evidence" value="ECO:0007669"/>
    <property type="project" value="InterPro"/>
</dbReference>